<reference evidence="2 3" key="1">
    <citation type="journal article" date="2005" name="Genome Res.">
        <title>Complete genome sequence of the hyperthermophilic archaeon Thermococcus kodakaraensis KOD1 and comparison with Pyrococcus genomes.</title>
        <authorList>
            <person name="Fukui T."/>
            <person name="Atomi H."/>
            <person name="Kanai T."/>
            <person name="Matsumi R."/>
            <person name="Fujiwara S."/>
            <person name="Imanaka T."/>
        </authorList>
    </citation>
    <scope>NUCLEOTIDE SEQUENCE [LARGE SCALE GENOMIC DNA]</scope>
    <source>
        <strain evidence="3">ATCC BAA-918 / JCM 12380 / KOD1</strain>
    </source>
</reference>
<dbReference type="AlphaFoldDB" id="Q5JDY3"/>
<sequence>MSKLKPAGALSIFLLLVLSLQNVSAQEYSNYPWGISLQPFVIYADSKGALVGVEYDYYEEAGLTTEYDPVTLMPIDLWTYFIFYVNESGAYYVDYMAFSGFELPPLAFYKGWLYLFLPASTNTSFPMKHPPCADHLTVIRYCNGAIQKIGEVPQQGDLNISMPYVLIYEYPIGNRSLYRVDESIKLVAVGNEKNLSLEDKFSPYDAWLHNLLPFDFFTLRNRKCLPLKIEGDWIVVSSKYRIPLEEELKSRLQPVNDSCAITMGDGLLIVPPGRGIAYFNGSMWVEDNYTFHSGDYRFIFSPPYLTKKYPPRPMNVSIYLYENNTLRELPLIHVSEEGVTVIPAPVKYRDVHCCSCPAVHENWTVESSESSTTSTPRETNYTDYSSSTTKKTESSSSSTSKNEGICGVGVLALLSLLPLSLVAKIRNSKT</sequence>
<protein>
    <submittedName>
        <fullName evidence="2">Hypothetical membrane protein</fullName>
    </submittedName>
</protein>
<dbReference type="HOGENOM" id="CLU_749291_0_0_2"/>
<dbReference type="RefSeq" id="WP_011249975.1">
    <property type="nucleotide sequence ID" value="NC_006624.1"/>
</dbReference>
<accession>Q5JDY3</accession>
<dbReference type="eggNOG" id="arCOG14207">
    <property type="taxonomic scope" value="Archaea"/>
</dbReference>
<evidence type="ECO:0000313" key="3">
    <source>
        <dbReference type="Proteomes" id="UP000000536"/>
    </source>
</evidence>
<organism evidence="2 3">
    <name type="scientific">Thermococcus kodakarensis (strain ATCC BAA-918 / JCM 12380 / KOD1)</name>
    <name type="common">Pyrococcus kodakaraensis (strain KOD1)</name>
    <dbReference type="NCBI Taxonomy" id="69014"/>
    <lineage>
        <taxon>Archaea</taxon>
        <taxon>Methanobacteriati</taxon>
        <taxon>Methanobacteriota</taxon>
        <taxon>Thermococci</taxon>
        <taxon>Thermococcales</taxon>
        <taxon>Thermococcaceae</taxon>
        <taxon>Thermococcus</taxon>
    </lineage>
</organism>
<keyword evidence="3" id="KW-1185">Reference proteome</keyword>
<feature type="compositionally biased region" description="Low complexity" evidence="1">
    <location>
        <begin position="365"/>
        <end position="401"/>
    </location>
</feature>
<dbReference type="STRING" id="69014.TK1024"/>
<dbReference type="KEGG" id="tko:TK1024"/>
<evidence type="ECO:0000313" key="2">
    <source>
        <dbReference type="EMBL" id="BAD85213.1"/>
    </source>
</evidence>
<dbReference type="PATRIC" id="fig|69014.16.peg.1002"/>
<gene>
    <name evidence="2" type="ordered locus">TK1024</name>
</gene>
<feature type="region of interest" description="Disordered" evidence="1">
    <location>
        <begin position="365"/>
        <end position="402"/>
    </location>
</feature>
<dbReference type="EMBL" id="AP006878">
    <property type="protein sequence ID" value="BAD85213.1"/>
    <property type="molecule type" value="Genomic_DNA"/>
</dbReference>
<proteinExistence type="predicted"/>
<dbReference type="EnsemblBacteria" id="BAD85213">
    <property type="protein sequence ID" value="BAD85213"/>
    <property type="gene ID" value="TK1024"/>
</dbReference>
<dbReference type="InParanoid" id="Q5JDY3"/>
<dbReference type="OrthoDB" id="100300at2157"/>
<dbReference type="Proteomes" id="UP000000536">
    <property type="component" value="Chromosome"/>
</dbReference>
<dbReference type="GeneID" id="78447537"/>
<name>Q5JDY3_THEKO</name>
<evidence type="ECO:0000256" key="1">
    <source>
        <dbReference type="SAM" id="MobiDB-lite"/>
    </source>
</evidence>